<dbReference type="SMART" id="SM00767">
    <property type="entry name" value="DCD"/>
    <property type="match status" value="1"/>
</dbReference>
<keyword evidence="4" id="KW-1185">Reference proteome</keyword>
<dbReference type="PROSITE" id="PS51222">
    <property type="entry name" value="DCD"/>
    <property type="match status" value="1"/>
</dbReference>
<dbReference type="SUPFAM" id="SSF117281">
    <property type="entry name" value="Kelch motif"/>
    <property type="match status" value="1"/>
</dbReference>
<dbReference type="SMART" id="SM00612">
    <property type="entry name" value="Kelch"/>
    <property type="match status" value="6"/>
</dbReference>
<dbReference type="EnsemblPlants" id="Kaladp0064s0157.1.v1.1">
    <property type="protein sequence ID" value="Kaladp0064s0157.1.v1.1"/>
    <property type="gene ID" value="Kaladp0064s0157.v1.1"/>
</dbReference>
<dbReference type="Pfam" id="PF10539">
    <property type="entry name" value="Dev_Cell_Death"/>
    <property type="match status" value="1"/>
</dbReference>
<dbReference type="InterPro" id="IPR013989">
    <property type="entry name" value="Dev_and_cell_death_domain"/>
</dbReference>
<dbReference type="AlphaFoldDB" id="A0A7N0UHE9"/>
<evidence type="ECO:0000313" key="3">
    <source>
        <dbReference type="EnsemblPlants" id="Kaladp0064s0157.1.v1.1"/>
    </source>
</evidence>
<feature type="compositionally biased region" description="Polar residues" evidence="1">
    <location>
        <begin position="335"/>
        <end position="357"/>
    </location>
</feature>
<evidence type="ECO:0000259" key="2">
    <source>
        <dbReference type="PROSITE" id="PS51222"/>
    </source>
</evidence>
<feature type="domain" description="DCD" evidence="2">
    <location>
        <begin position="37"/>
        <end position="170"/>
    </location>
</feature>
<dbReference type="InterPro" id="IPR044832">
    <property type="entry name" value="NRP-like"/>
</dbReference>
<sequence>MGSKKKNKQKKIQTPKETPEILWPSTFRITARNLSSRELAGVIFGCKHGTMQECFAKQLFGLPSSHFVYIRNIKPGLPLFLFNYSDRKLHGIFEATSAGRMNISPLAWSSEREEPTPFPAQVRFQIKMRCQPLNEDQFKLIISANYFEEKYFWNELDSVQTKNLILLFRSLPRAATASSNKSNSVPTKLSTQESKQEHFASDNVTLPLRLKDNWDSEAEDGIADEACEKGGQLKIGWTRSFASVVSSSSLQKAEMDDAEKSISRTDFAEAEAHSTGCGSVGNAPEWIGETYIKSNKEKIGYSKQEGGHHFDGSRRSYSSIVKDTINCPKADTCNTTTPASGSSLSDQQNLKQDSYWGSPSRDHENYSAHVNDEICSSYTAIEEYAQVKTMLNSDNVWDDSSCESECALLDGGKDRHFVHEERLSTQSPRISQTNSVEYMKSISNLQDDISDQPVEWSSLWNEIELDSRRILQVPSTEILKGNKNQVTMHSKMDNGHKYGSASCRSQEKDVVFENTFSNCKQSKDDKAGNWYSTPVPENGAEDNFEEVEYLTASSELFESASMTIDESSEYSGEYKERNSEGNKGECFNDSHASIRFDFADVHCVNRVIPKLLQAVESLKVSQMVQAQQIHFLVQDLAIFKEESRELKERINALELSSSPALPAEKIKYQMFTESEKNVNEYIFLIGGFDGSSWISSVDCYVPSSDVKISLSPMSSMRSSAAATKLNGEIYVFGGKDIDSNWCCSTVESYSPLSNQWVKRPPLNQRKKGLTGVSAYKKLFAIGGVDEMSECFADVEMYEQDLGRWIPIKSMRHKRVDSAAAEISGIIYAVGGSDGKNYLKSVERYDPREDSWNLIKSMRTPRGGHSLAVLNDKLFALGGYDGGRVVSSVEVFDPRKGEWMSGEPMKSCRGYAGAAVIGQSVYVMGGAGNSNKMLETVECYTEQQGWQITGLKSIGKRCSFSAVVL</sequence>
<dbReference type="InterPro" id="IPR015915">
    <property type="entry name" value="Kelch-typ_b-propeller"/>
</dbReference>
<dbReference type="PANTHER" id="PTHR46034:SF23">
    <property type="entry name" value="DCD (DEVELOPMENT AND CELL DEATH) DOMAIN PROTEIN"/>
    <property type="match status" value="1"/>
</dbReference>
<dbReference type="Pfam" id="PF01344">
    <property type="entry name" value="Kelch_1"/>
    <property type="match status" value="1"/>
</dbReference>
<feature type="region of interest" description="Disordered" evidence="1">
    <location>
        <begin position="335"/>
        <end position="364"/>
    </location>
</feature>
<dbReference type="GO" id="GO:0034976">
    <property type="term" value="P:response to endoplasmic reticulum stress"/>
    <property type="evidence" value="ECO:0007669"/>
    <property type="project" value="InterPro"/>
</dbReference>
<dbReference type="Proteomes" id="UP000594263">
    <property type="component" value="Unplaced"/>
</dbReference>
<dbReference type="Gramene" id="Kaladp0064s0157.1.v1.1">
    <property type="protein sequence ID" value="Kaladp0064s0157.1.v1.1"/>
    <property type="gene ID" value="Kaladp0064s0157.v1.1"/>
</dbReference>
<protein>
    <recommendedName>
        <fullName evidence="2">DCD domain-containing protein</fullName>
    </recommendedName>
</protein>
<feature type="region of interest" description="Disordered" evidence="1">
    <location>
        <begin position="177"/>
        <end position="199"/>
    </location>
</feature>
<dbReference type="Pfam" id="PF24681">
    <property type="entry name" value="Kelch_KLHDC2_KLHL20_DRC7"/>
    <property type="match status" value="1"/>
</dbReference>
<dbReference type="PANTHER" id="PTHR46034">
    <property type="match status" value="1"/>
</dbReference>
<organism evidence="3 4">
    <name type="scientific">Kalanchoe fedtschenkoi</name>
    <name type="common">Lavender scallops</name>
    <name type="synonym">South American air plant</name>
    <dbReference type="NCBI Taxonomy" id="63787"/>
    <lineage>
        <taxon>Eukaryota</taxon>
        <taxon>Viridiplantae</taxon>
        <taxon>Streptophyta</taxon>
        <taxon>Embryophyta</taxon>
        <taxon>Tracheophyta</taxon>
        <taxon>Spermatophyta</taxon>
        <taxon>Magnoliopsida</taxon>
        <taxon>eudicotyledons</taxon>
        <taxon>Gunneridae</taxon>
        <taxon>Pentapetalae</taxon>
        <taxon>Saxifragales</taxon>
        <taxon>Crassulaceae</taxon>
        <taxon>Kalanchoe</taxon>
    </lineage>
</organism>
<accession>A0A7N0UHE9</accession>
<feature type="compositionally biased region" description="Polar residues" evidence="1">
    <location>
        <begin position="177"/>
        <end position="193"/>
    </location>
</feature>
<evidence type="ECO:0000256" key="1">
    <source>
        <dbReference type="SAM" id="MobiDB-lite"/>
    </source>
</evidence>
<name>A0A7N0UHE9_KALFE</name>
<dbReference type="InterPro" id="IPR006652">
    <property type="entry name" value="Kelch_1"/>
</dbReference>
<evidence type="ECO:0000313" key="4">
    <source>
        <dbReference type="Proteomes" id="UP000594263"/>
    </source>
</evidence>
<proteinExistence type="predicted"/>
<dbReference type="Gene3D" id="2.120.10.80">
    <property type="entry name" value="Kelch-type beta propeller"/>
    <property type="match status" value="1"/>
</dbReference>
<reference evidence="3" key="1">
    <citation type="submission" date="2021-01" db="UniProtKB">
        <authorList>
            <consortium name="EnsemblPlants"/>
        </authorList>
    </citation>
    <scope>IDENTIFICATION</scope>
</reference>